<evidence type="ECO:0000313" key="2">
    <source>
        <dbReference type="Proteomes" id="UP001642360"/>
    </source>
</evidence>
<dbReference type="Proteomes" id="UP001642360">
    <property type="component" value="Unassembled WGS sequence"/>
</dbReference>
<protein>
    <submittedName>
        <fullName evidence="1">Uncharacterized protein</fullName>
    </submittedName>
</protein>
<comment type="caution">
    <text evidence="1">The sequence shown here is derived from an EMBL/GenBank/DDBJ whole genome shotgun (WGS) entry which is preliminary data.</text>
</comment>
<keyword evidence="2" id="KW-1185">Reference proteome</keyword>
<name>A0ABC8SP91_9AQUA</name>
<organism evidence="1 2">
    <name type="scientific">Ilex paraguariensis</name>
    <name type="common">yerba mate</name>
    <dbReference type="NCBI Taxonomy" id="185542"/>
    <lineage>
        <taxon>Eukaryota</taxon>
        <taxon>Viridiplantae</taxon>
        <taxon>Streptophyta</taxon>
        <taxon>Embryophyta</taxon>
        <taxon>Tracheophyta</taxon>
        <taxon>Spermatophyta</taxon>
        <taxon>Magnoliopsida</taxon>
        <taxon>eudicotyledons</taxon>
        <taxon>Gunneridae</taxon>
        <taxon>Pentapetalae</taxon>
        <taxon>asterids</taxon>
        <taxon>campanulids</taxon>
        <taxon>Aquifoliales</taxon>
        <taxon>Aquifoliaceae</taxon>
        <taxon>Ilex</taxon>
    </lineage>
</organism>
<accession>A0ABC8SP91</accession>
<proteinExistence type="predicted"/>
<evidence type="ECO:0000313" key="1">
    <source>
        <dbReference type="EMBL" id="CAK9158945.1"/>
    </source>
</evidence>
<dbReference type="AlphaFoldDB" id="A0ABC8SP91"/>
<dbReference type="EMBL" id="CAUOFW020003269">
    <property type="protein sequence ID" value="CAK9158945.1"/>
    <property type="molecule type" value="Genomic_DNA"/>
</dbReference>
<gene>
    <name evidence="1" type="ORF">ILEXP_LOCUS27609</name>
</gene>
<reference evidence="1 2" key="1">
    <citation type="submission" date="2024-02" db="EMBL/GenBank/DDBJ databases">
        <authorList>
            <person name="Vignale AGUSTIN F."/>
            <person name="Sosa J E."/>
            <person name="Modenutti C."/>
        </authorList>
    </citation>
    <scope>NUCLEOTIDE SEQUENCE [LARGE SCALE GENOMIC DNA]</scope>
</reference>
<sequence>MGNISGTRLVNDSIAGDAKLFGHEMTQEVNERKRLHASDYSGMKRPIFIGQATENVKDEIVIGDRTIGNGKLMSHGNISGGRLVNDSITGDAKLFGHEMTQEVNERKDSKRMAMVEVNERKRLHASDYSGMKRPIFIGQATENVKDEVVLGATNLGVAKQCTRGLMVLVESDVTN</sequence>